<name>A0A1G6I0P8_9BACT</name>
<reference evidence="1 2" key="1">
    <citation type="submission" date="2016-09" db="EMBL/GenBank/DDBJ databases">
        <authorList>
            <person name="Capua I."/>
            <person name="De Benedictis P."/>
            <person name="Joannis T."/>
            <person name="Lombin L.H."/>
            <person name="Cattoli G."/>
        </authorList>
    </citation>
    <scope>NUCLEOTIDE SEQUENCE [LARGE SCALE GENOMIC DNA]</scope>
    <source>
        <strain evidence="1 2">A7P-90m</strain>
    </source>
</reference>
<sequence>MKSQINVTVERAAIDQAKVRIRSVRELIPTPVVLTPDEIRGMAKYGPKSKAFVGRAQEYASNSAFSLSLINVEEFTNDITIAETYNEIEAELDLLAVDVRSMAILAGSEAYSHALLLYKSLQILSQQNVPGAKAAYEDLRSLYPGYGRPKNDPNK</sequence>
<proteinExistence type="predicted"/>
<dbReference type="EMBL" id="FMYP01000014">
    <property type="protein sequence ID" value="SDC00031.1"/>
    <property type="molecule type" value="Genomic_DNA"/>
</dbReference>
<dbReference type="AlphaFoldDB" id="A0A1G6I0P8"/>
<keyword evidence="2" id="KW-1185">Reference proteome</keyword>
<gene>
    <name evidence="1" type="ORF">SAMN05216323_101416</name>
</gene>
<protein>
    <submittedName>
        <fullName evidence="1">Uncharacterized protein</fullName>
    </submittedName>
</protein>
<dbReference type="RefSeq" id="WP_092436683.1">
    <property type="nucleotide sequence ID" value="NZ_FMYP01000014.1"/>
</dbReference>
<dbReference type="OrthoDB" id="5952844at2"/>
<organism evidence="1 2">
    <name type="scientific">Williamwhitmania taraxaci</name>
    <dbReference type="NCBI Taxonomy" id="1640674"/>
    <lineage>
        <taxon>Bacteria</taxon>
        <taxon>Pseudomonadati</taxon>
        <taxon>Bacteroidota</taxon>
        <taxon>Bacteroidia</taxon>
        <taxon>Bacteroidales</taxon>
        <taxon>Williamwhitmaniaceae</taxon>
        <taxon>Williamwhitmania</taxon>
    </lineage>
</organism>
<evidence type="ECO:0000313" key="2">
    <source>
        <dbReference type="Proteomes" id="UP000199452"/>
    </source>
</evidence>
<accession>A0A1G6I0P8</accession>
<dbReference type="Proteomes" id="UP000199452">
    <property type="component" value="Unassembled WGS sequence"/>
</dbReference>
<evidence type="ECO:0000313" key="1">
    <source>
        <dbReference type="EMBL" id="SDC00031.1"/>
    </source>
</evidence>